<sequence length="234" mass="25316">MALTTLDPRTAFRSRPLLARRRATVQVRAAATGAPDLWQQLQQALSFGDRSGGRQKLRAASGELLRLLTAEPAASDVSRCSELVDELVAGAEGQPFRNECLAGGPWVVRYTRGKPLLWSLTAATSRLVNGRNRASQQFDPADGSAANKVELNGPDTYVAAYGTYEPVDDTRVTPKSVRARIGRGLLRAWGVDVPLPISGTGLFEVLYGDDSVRVFRSSGNLIAVQVRADRLPEL</sequence>
<evidence type="ECO:0008006" key="3">
    <source>
        <dbReference type="Google" id="ProtNLM"/>
    </source>
</evidence>
<keyword evidence="2" id="KW-1185">Reference proteome</keyword>
<gene>
    <name evidence="1" type="ORF">TSOC_001438</name>
</gene>
<proteinExistence type="predicted"/>
<dbReference type="EMBL" id="PGGS01000024">
    <property type="protein sequence ID" value="PNH11682.1"/>
    <property type="molecule type" value="Genomic_DNA"/>
</dbReference>
<name>A0A2J8AGP6_9CHLO</name>
<evidence type="ECO:0000313" key="2">
    <source>
        <dbReference type="Proteomes" id="UP000236333"/>
    </source>
</evidence>
<protein>
    <recommendedName>
        <fullName evidence="3">Plastid lipid-associated protein/fibrillin conserved domain-containing protein</fullName>
    </recommendedName>
</protein>
<accession>A0A2J8AGP6</accession>
<dbReference type="AlphaFoldDB" id="A0A2J8AGP6"/>
<dbReference type="Proteomes" id="UP000236333">
    <property type="component" value="Unassembled WGS sequence"/>
</dbReference>
<reference evidence="1 2" key="1">
    <citation type="journal article" date="2017" name="Mol. Biol. Evol.">
        <title>The 4-celled Tetrabaena socialis nuclear genome reveals the essential components for genetic control of cell number at the origin of multicellularity in the volvocine lineage.</title>
        <authorList>
            <person name="Featherston J."/>
            <person name="Arakaki Y."/>
            <person name="Hanschen E.R."/>
            <person name="Ferris P.J."/>
            <person name="Michod R.E."/>
            <person name="Olson B.J.S.C."/>
            <person name="Nozaki H."/>
            <person name="Durand P.M."/>
        </authorList>
    </citation>
    <scope>NUCLEOTIDE SEQUENCE [LARGE SCALE GENOMIC DNA]</scope>
    <source>
        <strain evidence="1 2">NIES-571</strain>
    </source>
</reference>
<comment type="caution">
    <text evidence="1">The sequence shown here is derived from an EMBL/GenBank/DDBJ whole genome shotgun (WGS) entry which is preliminary data.</text>
</comment>
<evidence type="ECO:0000313" key="1">
    <source>
        <dbReference type="EMBL" id="PNH11682.1"/>
    </source>
</evidence>
<organism evidence="1 2">
    <name type="scientific">Tetrabaena socialis</name>
    <dbReference type="NCBI Taxonomy" id="47790"/>
    <lineage>
        <taxon>Eukaryota</taxon>
        <taxon>Viridiplantae</taxon>
        <taxon>Chlorophyta</taxon>
        <taxon>core chlorophytes</taxon>
        <taxon>Chlorophyceae</taxon>
        <taxon>CS clade</taxon>
        <taxon>Chlamydomonadales</taxon>
        <taxon>Tetrabaenaceae</taxon>
        <taxon>Tetrabaena</taxon>
    </lineage>
</organism>
<dbReference type="OrthoDB" id="514399at2759"/>